<dbReference type="RefSeq" id="WP_307152816.1">
    <property type="nucleotide sequence ID" value="NZ_JAUSUK010000001.1"/>
</dbReference>
<sequence>MPHILLINGPAGVGKTTVTGLLAQARPGTIAISGDALRSFAPDDVATFLGPGSTYRAGAALATAYLAMGASQVLFDYIFQTAENVQKFKKHVPQGTRVHLFTIWAPIETVLEREATREGRNRLGARVVETYRAIERNLSHLGKVVENTGTPEMAVTTILRHVAALDDDNQDRAQPGF</sequence>
<dbReference type="Pfam" id="PF13671">
    <property type="entry name" value="AAA_33"/>
    <property type="match status" value="1"/>
</dbReference>
<dbReference type="Gene3D" id="3.40.50.300">
    <property type="entry name" value="P-loop containing nucleotide triphosphate hydrolases"/>
    <property type="match status" value="1"/>
</dbReference>
<keyword evidence="2" id="KW-1185">Reference proteome</keyword>
<evidence type="ECO:0000313" key="2">
    <source>
        <dbReference type="Proteomes" id="UP001230253"/>
    </source>
</evidence>
<organism evidence="1 2">
    <name type="scientific">Rhodopseudomonas julia</name>
    <dbReference type="NCBI Taxonomy" id="200617"/>
    <lineage>
        <taxon>Bacteria</taxon>
        <taxon>Pseudomonadati</taxon>
        <taxon>Pseudomonadota</taxon>
        <taxon>Alphaproteobacteria</taxon>
        <taxon>Hyphomicrobiales</taxon>
        <taxon>Nitrobacteraceae</taxon>
        <taxon>Rhodopseudomonas</taxon>
    </lineage>
</organism>
<proteinExistence type="predicted"/>
<gene>
    <name evidence="1" type="ORF">J2R99_000390</name>
</gene>
<name>A0ABU0C206_9BRAD</name>
<dbReference type="Proteomes" id="UP001230253">
    <property type="component" value="Unassembled WGS sequence"/>
</dbReference>
<evidence type="ECO:0000313" key="1">
    <source>
        <dbReference type="EMBL" id="MDQ0324541.1"/>
    </source>
</evidence>
<dbReference type="SUPFAM" id="SSF52540">
    <property type="entry name" value="P-loop containing nucleoside triphosphate hydrolases"/>
    <property type="match status" value="1"/>
</dbReference>
<reference evidence="1 2" key="1">
    <citation type="submission" date="2023-07" db="EMBL/GenBank/DDBJ databases">
        <title>Genomic Encyclopedia of Type Strains, Phase IV (KMG-IV): sequencing the most valuable type-strain genomes for metagenomic binning, comparative biology and taxonomic classification.</title>
        <authorList>
            <person name="Goeker M."/>
        </authorList>
    </citation>
    <scope>NUCLEOTIDE SEQUENCE [LARGE SCALE GENOMIC DNA]</scope>
    <source>
        <strain evidence="1 2">DSM 11549</strain>
    </source>
</reference>
<accession>A0ABU0C206</accession>
<comment type="caution">
    <text evidence="1">The sequence shown here is derived from an EMBL/GenBank/DDBJ whole genome shotgun (WGS) entry which is preliminary data.</text>
</comment>
<dbReference type="InterPro" id="IPR027417">
    <property type="entry name" value="P-loop_NTPase"/>
</dbReference>
<keyword evidence="1" id="KW-0418">Kinase</keyword>
<keyword evidence="1" id="KW-0808">Transferase</keyword>
<dbReference type="EMBL" id="JAUSUK010000001">
    <property type="protein sequence ID" value="MDQ0324541.1"/>
    <property type="molecule type" value="Genomic_DNA"/>
</dbReference>
<dbReference type="GO" id="GO:0016301">
    <property type="term" value="F:kinase activity"/>
    <property type="evidence" value="ECO:0007669"/>
    <property type="project" value="UniProtKB-KW"/>
</dbReference>
<protein>
    <submittedName>
        <fullName evidence="1">Dephospho-CoA kinase</fullName>
    </submittedName>
</protein>